<dbReference type="AlphaFoldDB" id="A0A1C3EG95"/>
<feature type="domain" description="Aminoglycoside phosphotransferase" evidence="1">
    <location>
        <begin position="109"/>
        <end position="160"/>
    </location>
</feature>
<dbReference type="Pfam" id="PF01636">
    <property type="entry name" value="APH"/>
    <property type="match status" value="1"/>
</dbReference>
<keyword evidence="3" id="KW-1185">Reference proteome</keyword>
<dbReference type="OrthoDB" id="236897at2"/>
<evidence type="ECO:0000259" key="1">
    <source>
        <dbReference type="Pfam" id="PF01636"/>
    </source>
</evidence>
<dbReference type="InterPro" id="IPR002575">
    <property type="entry name" value="Aminoglycoside_PTrfase"/>
</dbReference>
<dbReference type="Gene3D" id="3.90.1200.10">
    <property type="match status" value="1"/>
</dbReference>
<evidence type="ECO:0000313" key="2">
    <source>
        <dbReference type="EMBL" id="ODA32267.1"/>
    </source>
</evidence>
<dbReference type="InterPro" id="IPR011009">
    <property type="entry name" value="Kinase-like_dom_sf"/>
</dbReference>
<dbReference type="STRING" id="1080227.A8L45_13840"/>
<protein>
    <submittedName>
        <fullName evidence="2">Phosphotransferase</fullName>
    </submittedName>
</protein>
<organism evidence="2 3">
    <name type="scientific">Veronia pacifica</name>
    <dbReference type="NCBI Taxonomy" id="1080227"/>
    <lineage>
        <taxon>Bacteria</taxon>
        <taxon>Pseudomonadati</taxon>
        <taxon>Pseudomonadota</taxon>
        <taxon>Gammaproteobacteria</taxon>
        <taxon>Vibrionales</taxon>
        <taxon>Vibrionaceae</taxon>
        <taxon>Veronia</taxon>
    </lineage>
</organism>
<evidence type="ECO:0000313" key="3">
    <source>
        <dbReference type="Proteomes" id="UP000094936"/>
    </source>
</evidence>
<dbReference type="GO" id="GO:0016740">
    <property type="term" value="F:transferase activity"/>
    <property type="evidence" value="ECO:0007669"/>
    <property type="project" value="UniProtKB-KW"/>
</dbReference>
<dbReference type="RefSeq" id="WP_068903260.1">
    <property type="nucleotide sequence ID" value="NZ_JBHUIF010000016.1"/>
</dbReference>
<dbReference type="Proteomes" id="UP000094936">
    <property type="component" value="Unassembled WGS sequence"/>
</dbReference>
<accession>A0A1C3EG95</accession>
<keyword evidence="2" id="KW-0808">Transferase</keyword>
<name>A0A1C3EG95_9GAMM</name>
<gene>
    <name evidence="2" type="ORF">A8L45_13840</name>
</gene>
<reference evidence="2 3" key="1">
    <citation type="submission" date="2016-05" db="EMBL/GenBank/DDBJ databases">
        <title>Genomic Taxonomy of the Vibrionaceae.</title>
        <authorList>
            <person name="Gomez-Gil B."/>
            <person name="Enciso-Ibarra J."/>
        </authorList>
    </citation>
    <scope>NUCLEOTIDE SEQUENCE [LARGE SCALE GENOMIC DNA]</scope>
    <source>
        <strain evidence="2 3">CAIM 1920</strain>
    </source>
</reference>
<dbReference type="EMBL" id="LYBM01000025">
    <property type="protein sequence ID" value="ODA32267.1"/>
    <property type="molecule type" value="Genomic_DNA"/>
</dbReference>
<proteinExistence type="predicted"/>
<sequence length="254" mass="28776">MEVLSGGRERSIYRDNQTVIRPAKPWSNTIHALLTHLHLQEFTQCPHVIALTPTEEQLSYVEGDTFDYPLNGHIASTEALISAAKLLRNLHDASIGFLKQVEKPVWMLPAREPTEVICHGDFAPYNVALDKTSVSGVFDFDTAHPGPRIWDLAYSVYCWAPFKTHEYDSMGTLEQQIERAKIFLDAYDASKEHRHTLVEFMIIRLESLIAFMVSEAESGDRQFDADLSTGHGIAYQNDITYLRQHNQIITSGIT</sequence>
<dbReference type="SUPFAM" id="SSF56112">
    <property type="entry name" value="Protein kinase-like (PK-like)"/>
    <property type="match status" value="1"/>
</dbReference>
<comment type="caution">
    <text evidence="2">The sequence shown here is derived from an EMBL/GenBank/DDBJ whole genome shotgun (WGS) entry which is preliminary data.</text>
</comment>